<comment type="caution">
    <text evidence="1">The sequence shown here is derived from an EMBL/GenBank/DDBJ whole genome shotgun (WGS) entry which is preliminary data.</text>
</comment>
<keyword evidence="2" id="KW-1185">Reference proteome</keyword>
<reference evidence="1 2" key="1">
    <citation type="submission" date="2018-10" db="EMBL/GenBank/DDBJ databases">
        <title>Natrarchaeobius chitinivorans gen. nov., sp. nov., and Natrarchaeobius haloalkaliphilus sp. nov., alkaliphilic, chitin-utilizing haloarchaea from hypersaline alkaline lakes.</title>
        <authorList>
            <person name="Sorokin D.Y."/>
            <person name="Elcheninov A.G."/>
            <person name="Kostrikina N.A."/>
            <person name="Bale N.J."/>
            <person name="Sinninghe Damste J.S."/>
            <person name="Khijniak T.V."/>
            <person name="Kublanov I.V."/>
            <person name="Toshchakov S.V."/>
        </authorList>
    </citation>
    <scope>NUCLEOTIDE SEQUENCE [LARGE SCALE GENOMIC DNA]</scope>
    <source>
        <strain evidence="1 2">AArcht7</strain>
    </source>
</reference>
<gene>
    <name evidence="1" type="ORF">EA472_21135</name>
</gene>
<proteinExistence type="predicted"/>
<dbReference type="PANTHER" id="PTHR34849">
    <property type="entry name" value="SSL5025 PROTEIN"/>
    <property type="match status" value="1"/>
</dbReference>
<dbReference type="EMBL" id="REFZ01000029">
    <property type="protein sequence ID" value="RQG95753.1"/>
    <property type="molecule type" value="Genomic_DNA"/>
</dbReference>
<dbReference type="InterPro" id="IPR036388">
    <property type="entry name" value="WH-like_DNA-bd_sf"/>
</dbReference>
<sequence>MAEIVSTNDTLGGAPRIEGRRIGVHHVAKRVLDAGESPEQVAADYDLDIADVYRALVYYYDHAEEMRQIQAERQSIPDERSVIRGPEDLDTKTQSEPEV</sequence>
<dbReference type="Proteomes" id="UP000281431">
    <property type="component" value="Unassembled WGS sequence"/>
</dbReference>
<name>A0A3N6LY62_NATCH</name>
<evidence type="ECO:0000313" key="1">
    <source>
        <dbReference type="EMBL" id="RQG95753.1"/>
    </source>
</evidence>
<accession>A0A3N6LY62</accession>
<dbReference type="AlphaFoldDB" id="A0A3N6LY62"/>
<evidence type="ECO:0000313" key="2">
    <source>
        <dbReference type="Proteomes" id="UP000281431"/>
    </source>
</evidence>
<dbReference type="InterPro" id="IPR009057">
    <property type="entry name" value="Homeodomain-like_sf"/>
</dbReference>
<protein>
    <submittedName>
        <fullName evidence="1">DUF433 domain-containing protein</fullName>
    </submittedName>
</protein>
<dbReference type="RefSeq" id="WP_124193382.1">
    <property type="nucleotide sequence ID" value="NZ_REGA01000001.1"/>
</dbReference>
<organism evidence="1 2">
    <name type="scientific">Natrarchaeobius chitinivorans</name>
    <dbReference type="NCBI Taxonomy" id="1679083"/>
    <lineage>
        <taxon>Archaea</taxon>
        <taxon>Methanobacteriati</taxon>
        <taxon>Methanobacteriota</taxon>
        <taxon>Stenosarchaea group</taxon>
        <taxon>Halobacteria</taxon>
        <taxon>Halobacteriales</taxon>
        <taxon>Natrialbaceae</taxon>
        <taxon>Natrarchaeobius</taxon>
    </lineage>
</organism>
<dbReference type="OrthoDB" id="190701at2157"/>
<dbReference type="SUPFAM" id="SSF46689">
    <property type="entry name" value="Homeodomain-like"/>
    <property type="match status" value="1"/>
</dbReference>
<dbReference type="PANTHER" id="PTHR34849:SF1">
    <property type="entry name" value="SLR0770 PROTEIN"/>
    <property type="match status" value="1"/>
</dbReference>
<dbReference type="InterPro" id="IPR007367">
    <property type="entry name" value="DUF433"/>
</dbReference>
<dbReference type="Gene3D" id="1.10.10.10">
    <property type="entry name" value="Winged helix-like DNA-binding domain superfamily/Winged helix DNA-binding domain"/>
    <property type="match status" value="1"/>
</dbReference>
<dbReference type="Pfam" id="PF04255">
    <property type="entry name" value="DUF433"/>
    <property type="match status" value="1"/>
</dbReference>
<accession>A0A3N6PHQ6</accession>